<feature type="signal peptide" evidence="2">
    <location>
        <begin position="1"/>
        <end position="30"/>
    </location>
</feature>
<sequence length="413" mass="44465">MALLRRPSVPPPPPLLHLTLLLLSAAATGGDGPGAVQSVSAASAAVWSKFGLVVQKHAAGESAHTTETSGIIMRAPDPQTASDRPQLPPPPPSSTAIAPTALGKSWTQISVTNPPPPKSSQLVTVSTPIRMTGHGAGVGPPVHSAYAASTTTARSMMQSSTAQDVRRDIPHRYQQLIGTSKPVITITFPPPRQPTLRPAYSAEQVTSKRTPANNRTRTITAWYKPGRILKPRRSETLEKRRRSYIITIIERDSFKEKCSATITRYTQARYVRNPVPAVRGGGVRMDRETQQPGKDVNIFVVIGHTAVTAITAGADAATSAPQVFYTPPHVSTDVVIASKRPIRRVTDDSSPGSLIRQIASDAKKRSAASVIEIAIIALGFTKRNGCDIAACPRPSQYPKCRTPIRQRRPLPRR</sequence>
<proteinExistence type="predicted"/>
<keyword evidence="4" id="KW-1185">Reference proteome</keyword>
<reference evidence="3 4" key="1">
    <citation type="submission" date="2019-08" db="EMBL/GenBank/DDBJ databases">
        <authorList>
            <person name="Alioto T."/>
            <person name="Alioto T."/>
            <person name="Gomez Garrido J."/>
        </authorList>
    </citation>
    <scope>NUCLEOTIDE SEQUENCE [LARGE SCALE GENOMIC DNA]</scope>
</reference>
<dbReference type="EMBL" id="CABPRJ010000969">
    <property type="protein sequence ID" value="VVC33486.1"/>
    <property type="molecule type" value="Genomic_DNA"/>
</dbReference>
<evidence type="ECO:0000256" key="2">
    <source>
        <dbReference type="SAM" id="SignalP"/>
    </source>
</evidence>
<dbReference type="Proteomes" id="UP000325440">
    <property type="component" value="Unassembled WGS sequence"/>
</dbReference>
<organism evidence="3 4">
    <name type="scientific">Cinara cedri</name>
    <dbReference type="NCBI Taxonomy" id="506608"/>
    <lineage>
        <taxon>Eukaryota</taxon>
        <taxon>Metazoa</taxon>
        <taxon>Ecdysozoa</taxon>
        <taxon>Arthropoda</taxon>
        <taxon>Hexapoda</taxon>
        <taxon>Insecta</taxon>
        <taxon>Pterygota</taxon>
        <taxon>Neoptera</taxon>
        <taxon>Paraneoptera</taxon>
        <taxon>Hemiptera</taxon>
        <taxon>Sternorrhyncha</taxon>
        <taxon>Aphidomorpha</taxon>
        <taxon>Aphidoidea</taxon>
        <taxon>Aphididae</taxon>
        <taxon>Lachninae</taxon>
        <taxon>Cinara</taxon>
    </lineage>
</organism>
<evidence type="ECO:0000313" key="3">
    <source>
        <dbReference type="EMBL" id="VVC33486.1"/>
    </source>
</evidence>
<dbReference type="OrthoDB" id="6626648at2759"/>
<evidence type="ECO:0000313" key="4">
    <source>
        <dbReference type="Proteomes" id="UP000325440"/>
    </source>
</evidence>
<name>A0A5E4MP96_9HEMI</name>
<protein>
    <submittedName>
        <fullName evidence="3">Uncharacterized protein</fullName>
    </submittedName>
</protein>
<feature type="chain" id="PRO_5023042393" evidence="2">
    <location>
        <begin position="31"/>
        <end position="413"/>
    </location>
</feature>
<gene>
    <name evidence="3" type="ORF">CINCED_3A004785</name>
</gene>
<dbReference type="AlphaFoldDB" id="A0A5E4MP96"/>
<evidence type="ECO:0000256" key="1">
    <source>
        <dbReference type="SAM" id="MobiDB-lite"/>
    </source>
</evidence>
<feature type="region of interest" description="Disordered" evidence="1">
    <location>
        <begin position="60"/>
        <end position="98"/>
    </location>
</feature>
<keyword evidence="2" id="KW-0732">Signal</keyword>
<accession>A0A5E4MP96</accession>